<keyword evidence="3" id="KW-1185">Reference proteome</keyword>
<dbReference type="EMBL" id="CP013235">
    <property type="protein sequence ID" value="AMP08728.1"/>
    <property type="molecule type" value="Genomic_DNA"/>
</dbReference>
<accession>A0A127QF93</accession>
<protein>
    <recommendedName>
        <fullName evidence="1">HTH cro/C1-type domain-containing protein</fullName>
    </recommendedName>
</protein>
<dbReference type="SUPFAM" id="SSF47413">
    <property type="entry name" value="lambda repressor-like DNA-binding domains"/>
    <property type="match status" value="1"/>
</dbReference>
<dbReference type="InterPro" id="IPR010982">
    <property type="entry name" value="Lambda_DNA-bd_dom_sf"/>
</dbReference>
<dbReference type="PROSITE" id="PS50943">
    <property type="entry name" value="HTH_CROC1"/>
    <property type="match status" value="1"/>
</dbReference>
<dbReference type="AlphaFoldDB" id="A0A127QF93"/>
<sequence>MHRRCGLSVPVLSKLETGRVVDPCGSTIKRVLAGYELTFDDFAKYLPDVNSGMGK</sequence>
<dbReference type="InterPro" id="IPR001387">
    <property type="entry name" value="Cro/C1-type_HTH"/>
</dbReference>
<name>A0A127QF93_9BURK</name>
<evidence type="ECO:0000313" key="2">
    <source>
        <dbReference type="EMBL" id="AMP08728.1"/>
    </source>
</evidence>
<organism evidence="2 3">
    <name type="scientific">Collimonas arenae</name>
    <dbReference type="NCBI Taxonomy" id="279058"/>
    <lineage>
        <taxon>Bacteria</taxon>
        <taxon>Pseudomonadati</taxon>
        <taxon>Pseudomonadota</taxon>
        <taxon>Betaproteobacteria</taxon>
        <taxon>Burkholderiales</taxon>
        <taxon>Oxalobacteraceae</taxon>
        <taxon>Collimonas</taxon>
    </lineage>
</organism>
<dbReference type="GO" id="GO:0003677">
    <property type="term" value="F:DNA binding"/>
    <property type="evidence" value="ECO:0007669"/>
    <property type="project" value="InterPro"/>
</dbReference>
<reference evidence="2 3" key="1">
    <citation type="submission" date="2015-11" db="EMBL/GenBank/DDBJ databases">
        <title>Exploring the genomic traits of fungus-feeding bacterial genus Collimonas.</title>
        <authorList>
            <person name="Song C."/>
            <person name="Schmidt R."/>
            <person name="de Jager V."/>
            <person name="Krzyzanowska D."/>
            <person name="Jongedijk E."/>
            <person name="Cankar K."/>
            <person name="Beekwilder J."/>
            <person name="van Veen A."/>
            <person name="de Boer W."/>
            <person name="van Veen J.A."/>
            <person name="Garbeva P."/>
        </authorList>
    </citation>
    <scope>NUCLEOTIDE SEQUENCE [LARGE SCALE GENOMIC DNA]</scope>
    <source>
        <strain evidence="2 3">Ter282</strain>
    </source>
</reference>
<dbReference type="Gene3D" id="1.10.260.40">
    <property type="entry name" value="lambda repressor-like DNA-binding domains"/>
    <property type="match status" value="1"/>
</dbReference>
<gene>
    <name evidence="2" type="ORF">CAter282_0928</name>
</gene>
<dbReference type="Proteomes" id="UP000071778">
    <property type="component" value="Chromosome"/>
</dbReference>
<dbReference type="PATRIC" id="fig|279058.18.peg.917"/>
<proteinExistence type="predicted"/>
<evidence type="ECO:0000313" key="3">
    <source>
        <dbReference type="Proteomes" id="UP000071778"/>
    </source>
</evidence>
<evidence type="ECO:0000259" key="1">
    <source>
        <dbReference type="PROSITE" id="PS50943"/>
    </source>
</evidence>
<feature type="domain" description="HTH cro/C1-type" evidence="1">
    <location>
        <begin position="3"/>
        <end position="42"/>
    </location>
</feature>